<dbReference type="PROSITE" id="PS51318">
    <property type="entry name" value="TAT"/>
    <property type="match status" value="1"/>
</dbReference>
<dbReference type="OrthoDB" id="9776955at2"/>
<protein>
    <submittedName>
        <fullName evidence="2">Putative ABC transport system substrate-binding protein</fullName>
    </submittedName>
</protein>
<dbReference type="PANTHER" id="PTHR35271:SF1">
    <property type="entry name" value="ABC TRANSPORTER, SUBSTRATE-BINDING LIPOPROTEIN"/>
    <property type="match status" value="1"/>
</dbReference>
<dbReference type="InterPro" id="IPR007487">
    <property type="entry name" value="ABC_transpt-TYRBP-like"/>
</dbReference>
<dbReference type="Pfam" id="PF04392">
    <property type="entry name" value="ABC_sub_bind"/>
    <property type="match status" value="1"/>
</dbReference>
<dbReference type="CDD" id="cd06325">
    <property type="entry name" value="PBP1_ABC_unchar_transporter"/>
    <property type="match status" value="1"/>
</dbReference>
<organism evidence="2 3">
    <name type="scientific">Enhydrobacter aerosaccus</name>
    <dbReference type="NCBI Taxonomy" id="225324"/>
    <lineage>
        <taxon>Bacteria</taxon>
        <taxon>Pseudomonadati</taxon>
        <taxon>Pseudomonadota</taxon>
        <taxon>Alphaproteobacteria</taxon>
        <taxon>Hyphomicrobiales</taxon>
        <taxon>Enhydrobacter</taxon>
    </lineage>
</organism>
<dbReference type="Gene3D" id="3.40.50.2300">
    <property type="match status" value="2"/>
</dbReference>
<dbReference type="AlphaFoldDB" id="A0A1T4RI53"/>
<dbReference type="EMBL" id="FUWJ01000005">
    <property type="protein sequence ID" value="SKA15567.1"/>
    <property type="molecule type" value="Genomic_DNA"/>
</dbReference>
<dbReference type="Proteomes" id="UP000190092">
    <property type="component" value="Unassembled WGS sequence"/>
</dbReference>
<dbReference type="InterPro" id="IPR006311">
    <property type="entry name" value="TAT_signal"/>
</dbReference>
<feature type="signal peptide" evidence="1">
    <location>
        <begin position="1"/>
        <end position="27"/>
    </location>
</feature>
<dbReference type="SUPFAM" id="SSF53822">
    <property type="entry name" value="Periplasmic binding protein-like I"/>
    <property type="match status" value="1"/>
</dbReference>
<dbReference type="RefSeq" id="WP_085935503.1">
    <property type="nucleotide sequence ID" value="NZ_FUWJ01000005.1"/>
</dbReference>
<evidence type="ECO:0000313" key="3">
    <source>
        <dbReference type="Proteomes" id="UP000190092"/>
    </source>
</evidence>
<keyword evidence="3" id="KW-1185">Reference proteome</keyword>
<evidence type="ECO:0000313" key="2">
    <source>
        <dbReference type="EMBL" id="SKA15567.1"/>
    </source>
</evidence>
<keyword evidence="1" id="KW-0732">Signal</keyword>
<gene>
    <name evidence="2" type="ORF">SAMN02745126_03815</name>
</gene>
<dbReference type="InterPro" id="IPR028082">
    <property type="entry name" value="Peripla_BP_I"/>
</dbReference>
<sequence length="329" mass="34660">MVAGVGRRHFISALGGTALALPLTAQAQQPAKPARIGFLYPGVSAVAVSRIKALRLGLEAMGYGIDQVEIIDHSSQGDPGKLPGLAADLVARKVDVIVPISPAGVRTAKSATTTIPIVANDLESDPVASGFVASLARPGGNITGVFSDFPDFGTKWLEILKEALPNLTKVVVMRDPATAPTQLDAVTAAARLLRVRLDVVDVRAIAELRHAFEIAAGHKPDAVIVLASPLFGTEPKLIADLALDHRLPTVTLFSEIARAGGLLSYGPDLLETFRQTGTMAGKVLRGQKPADLPVERPTKFEMIVNQRTAKALGITLPNAVLLHADEVIE</sequence>
<name>A0A1T4RI53_9HYPH</name>
<proteinExistence type="predicted"/>
<evidence type="ECO:0000256" key="1">
    <source>
        <dbReference type="SAM" id="SignalP"/>
    </source>
</evidence>
<reference evidence="3" key="1">
    <citation type="submission" date="2017-02" db="EMBL/GenBank/DDBJ databases">
        <authorList>
            <person name="Varghese N."/>
            <person name="Submissions S."/>
        </authorList>
    </citation>
    <scope>NUCLEOTIDE SEQUENCE [LARGE SCALE GENOMIC DNA]</scope>
    <source>
        <strain evidence="3">ATCC 27094</strain>
    </source>
</reference>
<dbReference type="STRING" id="225324.SAMN02745126_03815"/>
<accession>A0A1T4RI53</accession>
<feature type="chain" id="PRO_5012120248" evidence="1">
    <location>
        <begin position="28"/>
        <end position="329"/>
    </location>
</feature>
<dbReference type="PANTHER" id="PTHR35271">
    <property type="entry name" value="ABC TRANSPORTER, SUBSTRATE-BINDING LIPOPROTEIN-RELATED"/>
    <property type="match status" value="1"/>
</dbReference>